<evidence type="ECO:0000256" key="2">
    <source>
        <dbReference type="SAM" id="SignalP"/>
    </source>
</evidence>
<feature type="compositionally biased region" description="Polar residues" evidence="1">
    <location>
        <begin position="31"/>
        <end position="43"/>
    </location>
</feature>
<sequence length="52" mass="5337">MKSARVFVLGVLCLLTVGATAGTAAAETSHPRTQTTSSVTFDNGDSGWGRLP</sequence>
<dbReference type="EMBL" id="JBIRGQ010000013">
    <property type="protein sequence ID" value="MFH8551595.1"/>
    <property type="molecule type" value="Genomic_DNA"/>
</dbReference>
<feature type="region of interest" description="Disordered" evidence="1">
    <location>
        <begin position="22"/>
        <end position="52"/>
    </location>
</feature>
<name>A0ABW7R5L6_9ACTN</name>
<gene>
    <name evidence="3" type="ORF">ACH4F9_42120</name>
</gene>
<feature type="chain" id="PRO_5047542876" evidence="2">
    <location>
        <begin position="22"/>
        <end position="52"/>
    </location>
</feature>
<dbReference type="RefSeq" id="WP_397718594.1">
    <property type="nucleotide sequence ID" value="NZ_JBIRGN010000013.1"/>
</dbReference>
<proteinExistence type="predicted"/>
<organism evidence="3 4">
    <name type="scientific">Streptomyces longisporoflavus</name>
    <dbReference type="NCBI Taxonomy" id="28044"/>
    <lineage>
        <taxon>Bacteria</taxon>
        <taxon>Bacillati</taxon>
        <taxon>Actinomycetota</taxon>
        <taxon>Actinomycetes</taxon>
        <taxon>Kitasatosporales</taxon>
        <taxon>Streptomycetaceae</taxon>
        <taxon>Streptomyces</taxon>
    </lineage>
</organism>
<evidence type="ECO:0000256" key="1">
    <source>
        <dbReference type="SAM" id="MobiDB-lite"/>
    </source>
</evidence>
<evidence type="ECO:0000313" key="3">
    <source>
        <dbReference type="EMBL" id="MFH8551595.1"/>
    </source>
</evidence>
<evidence type="ECO:0000313" key="4">
    <source>
        <dbReference type="Proteomes" id="UP001610818"/>
    </source>
</evidence>
<protein>
    <submittedName>
        <fullName evidence="3">Uncharacterized protein</fullName>
    </submittedName>
</protein>
<reference evidence="3 4" key="1">
    <citation type="submission" date="2024-10" db="EMBL/GenBank/DDBJ databases">
        <title>The Natural Products Discovery Center: Release of the First 8490 Sequenced Strains for Exploring Actinobacteria Biosynthetic Diversity.</title>
        <authorList>
            <person name="Kalkreuter E."/>
            <person name="Kautsar S.A."/>
            <person name="Yang D."/>
            <person name="Bader C.D."/>
            <person name="Teijaro C.N."/>
            <person name="Fluegel L."/>
            <person name="Davis C.M."/>
            <person name="Simpson J.R."/>
            <person name="Lauterbach L."/>
            <person name="Steele A.D."/>
            <person name="Gui C."/>
            <person name="Meng S."/>
            <person name="Li G."/>
            <person name="Viehrig K."/>
            <person name="Ye F."/>
            <person name="Su P."/>
            <person name="Kiefer A.F."/>
            <person name="Nichols A."/>
            <person name="Cepeda A.J."/>
            <person name="Yan W."/>
            <person name="Fan B."/>
            <person name="Jiang Y."/>
            <person name="Adhikari A."/>
            <person name="Zheng C.-J."/>
            <person name="Schuster L."/>
            <person name="Cowan T.M."/>
            <person name="Smanski M.J."/>
            <person name="Chevrette M.G."/>
            <person name="De Carvalho L.P.S."/>
            <person name="Shen B."/>
        </authorList>
    </citation>
    <scope>NUCLEOTIDE SEQUENCE [LARGE SCALE GENOMIC DNA]</scope>
    <source>
        <strain evidence="3 4">NPDC017990</strain>
    </source>
</reference>
<dbReference type="Proteomes" id="UP001610818">
    <property type="component" value="Unassembled WGS sequence"/>
</dbReference>
<accession>A0ABW7R5L6</accession>
<keyword evidence="2" id="KW-0732">Signal</keyword>
<keyword evidence="4" id="KW-1185">Reference proteome</keyword>
<comment type="caution">
    <text evidence="3">The sequence shown here is derived from an EMBL/GenBank/DDBJ whole genome shotgun (WGS) entry which is preliminary data.</text>
</comment>
<feature type="signal peptide" evidence="2">
    <location>
        <begin position="1"/>
        <end position="21"/>
    </location>
</feature>